<feature type="transmembrane region" description="Helical" evidence="7">
    <location>
        <begin position="418"/>
        <end position="438"/>
    </location>
</feature>
<feature type="domain" description="Major facilitator superfamily (MFS) profile" evidence="8">
    <location>
        <begin position="26"/>
        <end position="476"/>
    </location>
</feature>
<feature type="transmembrane region" description="Helical" evidence="7">
    <location>
        <begin position="241"/>
        <end position="261"/>
    </location>
</feature>
<dbReference type="GO" id="GO:0005886">
    <property type="term" value="C:plasma membrane"/>
    <property type="evidence" value="ECO:0007669"/>
    <property type="project" value="UniProtKB-SubCell"/>
</dbReference>
<evidence type="ECO:0000256" key="5">
    <source>
        <dbReference type="ARBA" id="ARBA00023251"/>
    </source>
</evidence>
<organism evidence="9">
    <name type="scientific">Streptomyces sp. R35</name>
    <dbReference type="NCBI Taxonomy" id="3238630"/>
    <lineage>
        <taxon>Bacteria</taxon>
        <taxon>Bacillati</taxon>
        <taxon>Actinomycetota</taxon>
        <taxon>Actinomycetes</taxon>
        <taxon>Kitasatosporales</taxon>
        <taxon>Streptomycetaceae</taxon>
        <taxon>Streptomyces</taxon>
    </lineage>
</organism>
<evidence type="ECO:0000256" key="4">
    <source>
        <dbReference type="ARBA" id="ARBA00023136"/>
    </source>
</evidence>
<keyword evidence="2 7" id="KW-0812">Transmembrane</keyword>
<dbReference type="Pfam" id="PF07690">
    <property type="entry name" value="MFS_1"/>
    <property type="match status" value="1"/>
</dbReference>
<feature type="transmembrane region" description="Helical" evidence="7">
    <location>
        <begin position="282"/>
        <end position="307"/>
    </location>
</feature>
<dbReference type="CDD" id="cd17321">
    <property type="entry name" value="MFS_MMR_MDR_like"/>
    <property type="match status" value="1"/>
</dbReference>
<dbReference type="SUPFAM" id="SSF103473">
    <property type="entry name" value="MFS general substrate transporter"/>
    <property type="match status" value="1"/>
</dbReference>
<dbReference type="Gene3D" id="1.20.1720.10">
    <property type="entry name" value="Multidrug resistance protein D"/>
    <property type="match status" value="1"/>
</dbReference>
<accession>A0AB39SBG5</accession>
<dbReference type="InterPro" id="IPR020846">
    <property type="entry name" value="MFS_dom"/>
</dbReference>
<evidence type="ECO:0000256" key="7">
    <source>
        <dbReference type="SAM" id="Phobius"/>
    </source>
</evidence>
<keyword evidence="4 7" id="KW-0472">Membrane</keyword>
<feature type="transmembrane region" description="Helical" evidence="7">
    <location>
        <begin position="117"/>
        <end position="138"/>
    </location>
</feature>
<comment type="subcellular location">
    <subcellularLocation>
        <location evidence="1">Cell membrane</location>
        <topology evidence="1">Multi-pass membrane protein</topology>
    </subcellularLocation>
</comment>
<feature type="transmembrane region" description="Helical" evidence="7">
    <location>
        <begin position="91"/>
        <end position="111"/>
    </location>
</feature>
<feature type="transmembrane region" description="Helical" evidence="7">
    <location>
        <begin position="61"/>
        <end position="79"/>
    </location>
</feature>
<reference evidence="9" key="1">
    <citation type="submission" date="2024-07" db="EMBL/GenBank/DDBJ databases">
        <authorList>
            <person name="Yu S.T."/>
        </authorList>
    </citation>
    <scope>NUCLEOTIDE SEQUENCE</scope>
    <source>
        <strain evidence="9">R35</strain>
    </source>
</reference>
<dbReference type="EMBL" id="CP163440">
    <property type="protein sequence ID" value="XDQ64495.1"/>
    <property type="molecule type" value="Genomic_DNA"/>
</dbReference>
<dbReference type="RefSeq" id="WP_369261119.1">
    <property type="nucleotide sequence ID" value="NZ_CP163440.1"/>
</dbReference>
<proteinExistence type="predicted"/>
<evidence type="ECO:0000256" key="6">
    <source>
        <dbReference type="SAM" id="MobiDB-lite"/>
    </source>
</evidence>
<feature type="transmembrane region" description="Helical" evidence="7">
    <location>
        <begin position="374"/>
        <end position="397"/>
    </location>
</feature>
<evidence type="ECO:0000256" key="2">
    <source>
        <dbReference type="ARBA" id="ARBA00022692"/>
    </source>
</evidence>
<feature type="transmembrane region" description="Helical" evidence="7">
    <location>
        <begin position="150"/>
        <end position="173"/>
    </location>
</feature>
<dbReference type="PANTHER" id="PTHR42718">
    <property type="entry name" value="MAJOR FACILITATOR SUPERFAMILY MULTIDRUG TRANSPORTER MFSC"/>
    <property type="match status" value="1"/>
</dbReference>
<dbReference type="AlphaFoldDB" id="A0AB39SBG5"/>
<feature type="transmembrane region" description="Helical" evidence="7">
    <location>
        <begin position="347"/>
        <end position="368"/>
    </location>
</feature>
<feature type="transmembrane region" description="Helical" evidence="7">
    <location>
        <begin position="319"/>
        <end position="340"/>
    </location>
</feature>
<protein>
    <submittedName>
        <fullName evidence="9">MFS transporter</fullName>
    </submittedName>
</protein>
<feature type="transmembrane region" description="Helical" evidence="7">
    <location>
        <begin position="450"/>
        <end position="471"/>
    </location>
</feature>
<evidence type="ECO:0000259" key="8">
    <source>
        <dbReference type="PROSITE" id="PS50850"/>
    </source>
</evidence>
<dbReference type="GO" id="GO:0022857">
    <property type="term" value="F:transmembrane transporter activity"/>
    <property type="evidence" value="ECO:0007669"/>
    <property type="project" value="InterPro"/>
</dbReference>
<keyword evidence="3 7" id="KW-1133">Transmembrane helix</keyword>
<feature type="region of interest" description="Disordered" evidence="6">
    <location>
        <begin position="1"/>
        <end position="20"/>
    </location>
</feature>
<dbReference type="GO" id="GO:0046677">
    <property type="term" value="P:response to antibiotic"/>
    <property type="evidence" value="ECO:0007669"/>
    <property type="project" value="UniProtKB-KW"/>
</dbReference>
<dbReference type="InterPro" id="IPR036259">
    <property type="entry name" value="MFS_trans_sf"/>
</dbReference>
<name>A0AB39SBG5_9ACTN</name>
<feature type="transmembrane region" description="Helical" evidence="7">
    <location>
        <begin position="217"/>
        <end position="235"/>
    </location>
</feature>
<gene>
    <name evidence="9" type="ORF">AB5J50_28775</name>
</gene>
<evidence type="ECO:0000313" key="9">
    <source>
        <dbReference type="EMBL" id="XDQ64495.1"/>
    </source>
</evidence>
<keyword evidence="5" id="KW-0046">Antibiotic resistance</keyword>
<dbReference type="PROSITE" id="PS50850">
    <property type="entry name" value="MFS"/>
    <property type="match status" value="1"/>
</dbReference>
<dbReference type="PANTHER" id="PTHR42718:SF39">
    <property type="entry name" value="ACTINORHODIN TRANSPORTER-RELATED"/>
    <property type="match status" value="1"/>
</dbReference>
<evidence type="ECO:0000256" key="3">
    <source>
        <dbReference type="ARBA" id="ARBA00022989"/>
    </source>
</evidence>
<evidence type="ECO:0000256" key="1">
    <source>
        <dbReference type="ARBA" id="ARBA00004651"/>
    </source>
</evidence>
<dbReference type="InterPro" id="IPR011701">
    <property type="entry name" value="MFS"/>
</dbReference>
<dbReference type="Gene3D" id="1.20.1250.20">
    <property type="entry name" value="MFS general substrate transporter like domains"/>
    <property type="match status" value="1"/>
</dbReference>
<feature type="transmembrane region" description="Helical" evidence="7">
    <location>
        <begin position="185"/>
        <end position="205"/>
    </location>
</feature>
<sequence>MTQTLHNAKESNGESAPPSPRTRWTILGVVLAADVLDLLDSTITNIAAPTIAKDLGGGTTLIQWLGASYALALGVLLVLGGRLGDKYGRRTLFLTGLAGFTAASVACGLAPSPGTLVAARLAQGAFGALVIPQGFGILGATWPRDQIGKAYSLFGPVMGLSAVGGPILAGFLIDTNIGGLGWRAMFLINIVLGGAALLAAARLLPRDTGDRTVTVDGPGSALLAATMLTLLSALIESSAHGWTTTNILLLAAGAALFAAFCHRQRTAANPLIQPSLLHNRGFTSGLVLGIVFFAAVAGLLYVVSLFFQQALGRSPAGAALGLMPLSAGIVIAAIACYRLIGTLGRRLVLLGLLITLAGTGYLLALVAISGTDTGSWALVPPLLVIGLGMGTCFGSIYDVTIGDIAQSEAGSAGGSLGAVQQLANAIGAAAVTTVYFRALKPTGGGEAHATTMSLIAVAAVTLLCCPLVRLLPLKAPEDQHH</sequence>